<organism evidence="2 3">
    <name type="scientific">Quercus rubra</name>
    <name type="common">Northern red oak</name>
    <name type="synonym">Quercus borealis</name>
    <dbReference type="NCBI Taxonomy" id="3512"/>
    <lineage>
        <taxon>Eukaryota</taxon>
        <taxon>Viridiplantae</taxon>
        <taxon>Streptophyta</taxon>
        <taxon>Embryophyta</taxon>
        <taxon>Tracheophyta</taxon>
        <taxon>Spermatophyta</taxon>
        <taxon>Magnoliopsida</taxon>
        <taxon>eudicotyledons</taxon>
        <taxon>Gunneridae</taxon>
        <taxon>Pentapetalae</taxon>
        <taxon>rosids</taxon>
        <taxon>fabids</taxon>
        <taxon>Fagales</taxon>
        <taxon>Fagaceae</taxon>
        <taxon>Quercus</taxon>
    </lineage>
</organism>
<name>A0AAN7F405_QUERU</name>
<dbReference type="EMBL" id="JAXUIC010000006">
    <property type="protein sequence ID" value="KAK4584446.1"/>
    <property type="molecule type" value="Genomic_DNA"/>
</dbReference>
<evidence type="ECO:0000313" key="3">
    <source>
        <dbReference type="Proteomes" id="UP001324115"/>
    </source>
</evidence>
<protein>
    <recommendedName>
        <fullName evidence="4">Defensin-like protein</fullName>
    </recommendedName>
</protein>
<evidence type="ECO:0000313" key="2">
    <source>
        <dbReference type="EMBL" id="KAK4584446.1"/>
    </source>
</evidence>
<feature type="signal peptide" evidence="1">
    <location>
        <begin position="1"/>
        <end position="19"/>
    </location>
</feature>
<keyword evidence="1" id="KW-0732">Signal</keyword>
<accession>A0AAN7F405</accession>
<dbReference type="PROSITE" id="PS51257">
    <property type="entry name" value="PROKAR_LIPOPROTEIN"/>
    <property type="match status" value="1"/>
</dbReference>
<comment type="caution">
    <text evidence="2">The sequence shown here is derived from an EMBL/GenBank/DDBJ whole genome shotgun (WGS) entry which is preliminary data.</text>
</comment>
<proteinExistence type="predicted"/>
<feature type="chain" id="PRO_5042824361" description="Defensin-like protein" evidence="1">
    <location>
        <begin position="20"/>
        <end position="82"/>
    </location>
</feature>
<evidence type="ECO:0008006" key="4">
    <source>
        <dbReference type="Google" id="ProtNLM"/>
    </source>
</evidence>
<reference evidence="2 3" key="1">
    <citation type="journal article" date="2023" name="G3 (Bethesda)">
        <title>A haplotype-resolved chromosome-scale genome for Quercus rubra L. provides insights into the genetics of adaptive traits for red oak species.</title>
        <authorList>
            <person name="Kapoor B."/>
            <person name="Jenkins J."/>
            <person name="Schmutz J."/>
            <person name="Zhebentyayeva T."/>
            <person name="Kuelheim C."/>
            <person name="Coggeshall M."/>
            <person name="Heim C."/>
            <person name="Lasky J.R."/>
            <person name="Leites L."/>
            <person name="Islam-Faridi N."/>
            <person name="Romero-Severson J."/>
            <person name="DeLeo V.L."/>
            <person name="Lucas S.M."/>
            <person name="Lazic D."/>
            <person name="Gailing O."/>
            <person name="Carlson J."/>
            <person name="Staton M."/>
        </authorList>
    </citation>
    <scope>NUCLEOTIDE SEQUENCE [LARGE SCALE GENOMIC DNA]</scope>
    <source>
        <strain evidence="2">Pseudo-F2</strain>
    </source>
</reference>
<dbReference type="Proteomes" id="UP001324115">
    <property type="component" value="Unassembled WGS sequence"/>
</dbReference>
<sequence>MRSFSNFAIFIAFLLINSGNNMTTMACVALSDLFKGLCVINPGGCDEACKKQFGRDAIGWCYTLGLPKSTCACKYDKNPCHL</sequence>
<dbReference type="AlphaFoldDB" id="A0AAN7F405"/>
<evidence type="ECO:0000256" key="1">
    <source>
        <dbReference type="SAM" id="SignalP"/>
    </source>
</evidence>
<gene>
    <name evidence="2" type="ORF">RGQ29_022249</name>
</gene>
<keyword evidence="3" id="KW-1185">Reference proteome</keyword>